<dbReference type="Proteomes" id="UP000246018">
    <property type="component" value="Unassembled WGS sequence"/>
</dbReference>
<evidence type="ECO:0000313" key="5">
    <source>
        <dbReference type="Proteomes" id="UP000246018"/>
    </source>
</evidence>
<accession>A0A2T8FG18</accession>
<evidence type="ECO:0000256" key="1">
    <source>
        <dbReference type="ARBA" id="ARBA00022553"/>
    </source>
</evidence>
<dbReference type="EMBL" id="QDGZ01000001">
    <property type="protein sequence ID" value="PVG84668.1"/>
    <property type="molecule type" value="Genomic_DNA"/>
</dbReference>
<feature type="region of interest" description="Disordered" evidence="2">
    <location>
        <begin position="135"/>
        <end position="276"/>
    </location>
</feature>
<dbReference type="PROSITE" id="PS50006">
    <property type="entry name" value="FHA_DOMAIN"/>
    <property type="match status" value="1"/>
</dbReference>
<organism evidence="4 5">
    <name type="scientific">Nocardioides gansuensis</name>
    <dbReference type="NCBI Taxonomy" id="2138300"/>
    <lineage>
        <taxon>Bacteria</taxon>
        <taxon>Bacillati</taxon>
        <taxon>Actinomycetota</taxon>
        <taxon>Actinomycetes</taxon>
        <taxon>Propionibacteriales</taxon>
        <taxon>Nocardioidaceae</taxon>
        <taxon>Nocardioides</taxon>
    </lineage>
</organism>
<comment type="caution">
    <text evidence="4">The sequence shown here is derived from an EMBL/GenBank/DDBJ whole genome shotgun (WGS) entry which is preliminary data.</text>
</comment>
<dbReference type="Pfam" id="PF00498">
    <property type="entry name" value="FHA"/>
    <property type="match status" value="1"/>
</dbReference>
<gene>
    <name evidence="4" type="ORF">DDE18_03455</name>
</gene>
<dbReference type="InterPro" id="IPR000253">
    <property type="entry name" value="FHA_dom"/>
</dbReference>
<dbReference type="SUPFAM" id="SSF49879">
    <property type="entry name" value="SMAD/FHA domain"/>
    <property type="match status" value="1"/>
</dbReference>
<keyword evidence="1" id="KW-0597">Phosphoprotein</keyword>
<proteinExistence type="predicted"/>
<feature type="compositionally biased region" description="Low complexity" evidence="2">
    <location>
        <begin position="188"/>
        <end position="207"/>
    </location>
</feature>
<dbReference type="Gene3D" id="2.60.200.20">
    <property type="match status" value="1"/>
</dbReference>
<name>A0A2T8FG18_9ACTN</name>
<dbReference type="InterPro" id="IPR008984">
    <property type="entry name" value="SMAD_FHA_dom_sf"/>
</dbReference>
<evidence type="ECO:0000256" key="2">
    <source>
        <dbReference type="SAM" id="MobiDB-lite"/>
    </source>
</evidence>
<feature type="compositionally biased region" description="Pro residues" evidence="2">
    <location>
        <begin position="144"/>
        <end position="158"/>
    </location>
</feature>
<evidence type="ECO:0000259" key="3">
    <source>
        <dbReference type="PROSITE" id="PS50006"/>
    </source>
</evidence>
<feature type="domain" description="FHA" evidence="3">
    <location>
        <begin position="335"/>
        <end position="391"/>
    </location>
</feature>
<protein>
    <recommendedName>
        <fullName evidence="3">FHA domain-containing protein</fullName>
    </recommendedName>
</protein>
<dbReference type="AlphaFoldDB" id="A0A2T8FG18"/>
<keyword evidence="5" id="KW-1185">Reference proteome</keyword>
<sequence length="433" mass="45169">MWTGEHEEAAVVVETTYVPGHDLLLGTGDHWILMTDPGDEDVVSALWETLTTAPASASVVEQVLALLEKAFDGDPPGLALVDMSGGSSTAVSRGRGHVRVVGPSRILSLDGGADAAELAPVRRLVGGVVAASRAEVRPVTSRVAPPPASISTALPPPAEGLIDGIPDEILAAKGPEGPPPPRPRRVRATPAAEQPAAPYAASPAAVPGHDTDPRQDTGPLLDTTDPGQHLPRIEEGGHTTIRPSAPAPHAAGDVDDHDGSTVNRPAQPGVPPPQGGPVTVLAVHCPQGHPTTPARPACRVCHQPVAPQEPRWIPRPMLGGLRLPTGEVVPLDRGVVLGRKPAPVDGSHDWPHLVHLPRDHTFVSRMHLQIELAGWDVLARDLGSRGGTMLTPPGRPPQRLAAGEAYVLEPGSTLDLADVYEVRFEVGPAVVGR</sequence>
<reference evidence="4 5" key="1">
    <citation type="submission" date="2018-04" db="EMBL/GenBank/DDBJ databases">
        <title>Genome of Nocardioides gansuensis WSJ-1.</title>
        <authorList>
            <person name="Wu S."/>
            <person name="Wang G."/>
        </authorList>
    </citation>
    <scope>NUCLEOTIDE SEQUENCE [LARGE SCALE GENOMIC DNA]</scope>
    <source>
        <strain evidence="4 5">WSJ-1</strain>
    </source>
</reference>
<evidence type="ECO:0000313" key="4">
    <source>
        <dbReference type="EMBL" id="PVG84668.1"/>
    </source>
</evidence>